<gene>
    <name evidence="1" type="ORF">FOPG_14616</name>
</gene>
<dbReference type="AlphaFoldDB" id="X0HBY8"/>
<sequence length="214" mass="23839">MSQSNNFLFWKSLLSSDAANVGIRLDILHHDLDALEDAESLAPAHAAVELVLGQVVVLRIADQGAGVAQHVRRDGYTLDDDAEAAGQDQERDAYQESRSPAPVNNVKRLIRALHKGRDRLEVRARAFFVLATIFNVKLIEIKDRVILLFDCDAKVTFELLHNLSAEWIHHVDKGVSLNPTHHLRNARPVPTRSISMLVSRSGVFKPRESDFPAG</sequence>
<dbReference type="Proteomes" id="UP000030676">
    <property type="component" value="Unassembled WGS sequence"/>
</dbReference>
<dbReference type="EMBL" id="JH658917">
    <property type="protein sequence ID" value="EXL69436.1"/>
    <property type="molecule type" value="Genomic_DNA"/>
</dbReference>
<dbReference type="HOGENOM" id="CLU_1288957_0_0_1"/>
<reference evidence="1" key="2">
    <citation type="submission" date="2012-05" db="EMBL/GenBank/DDBJ databases">
        <title>The Genome Annotation of Fusarium oxysporum PHW808.</title>
        <authorList>
            <consortium name="The Broad Institute Genomics Platform"/>
            <person name="Ma L.-J."/>
            <person name="Corby-Kistler H."/>
            <person name="Broz K."/>
            <person name="Gale L.R."/>
            <person name="Jonkers W."/>
            <person name="O'Donnell K."/>
            <person name="Ploetz R."/>
            <person name="Steinberg C."/>
            <person name="Schwartz D.C."/>
            <person name="VanEtten H."/>
            <person name="Zhou S."/>
            <person name="Young S.K."/>
            <person name="Zeng Q."/>
            <person name="Gargeya S."/>
            <person name="Fitzgerald M."/>
            <person name="Abouelleil A."/>
            <person name="Alvarado L."/>
            <person name="Chapman S.B."/>
            <person name="Gainer-Dewar J."/>
            <person name="Goldberg J."/>
            <person name="Griggs A."/>
            <person name="Gujja S."/>
            <person name="Hansen M."/>
            <person name="Howarth C."/>
            <person name="Imamovic A."/>
            <person name="Ireland A."/>
            <person name="Larimer J."/>
            <person name="McCowan C."/>
            <person name="Murphy C."/>
            <person name="Pearson M."/>
            <person name="Poon T.W."/>
            <person name="Priest M."/>
            <person name="Roberts A."/>
            <person name="Saif S."/>
            <person name="Shea T."/>
            <person name="Sykes S."/>
            <person name="Wortman J."/>
            <person name="Nusbaum C."/>
            <person name="Birren B."/>
        </authorList>
    </citation>
    <scope>NUCLEOTIDE SEQUENCE</scope>
    <source>
        <strain evidence="1">54008</strain>
    </source>
</reference>
<proteinExistence type="predicted"/>
<name>X0HBY8_FUSOX</name>
<reference evidence="1" key="1">
    <citation type="submission" date="2011-11" db="EMBL/GenBank/DDBJ databases">
        <title>The Genome Sequence of Fusarium oxysporum PHW808.</title>
        <authorList>
            <consortium name="The Broad Institute Genome Sequencing Platform"/>
            <person name="Ma L.-J."/>
            <person name="Gale L.R."/>
            <person name="Schwartz D.C."/>
            <person name="Zhou S."/>
            <person name="Corby-Kistler H."/>
            <person name="Young S.K."/>
            <person name="Zeng Q."/>
            <person name="Gargeya S."/>
            <person name="Fitzgerald M."/>
            <person name="Haas B."/>
            <person name="Abouelleil A."/>
            <person name="Alvarado L."/>
            <person name="Arachchi H.M."/>
            <person name="Berlin A."/>
            <person name="Brown A."/>
            <person name="Chapman S.B."/>
            <person name="Chen Z."/>
            <person name="Dunbar C."/>
            <person name="Freedman E."/>
            <person name="Gearin G."/>
            <person name="Goldberg J."/>
            <person name="Griggs A."/>
            <person name="Gujja S."/>
            <person name="Heiman D."/>
            <person name="Howarth C."/>
            <person name="Larson L."/>
            <person name="Lui A."/>
            <person name="MacDonald P.J.P."/>
            <person name="Montmayeur A."/>
            <person name="Murphy C."/>
            <person name="Neiman D."/>
            <person name="Pearson M."/>
            <person name="Priest M."/>
            <person name="Roberts A."/>
            <person name="Saif S."/>
            <person name="Shea T."/>
            <person name="Shenoy N."/>
            <person name="Sisk P."/>
            <person name="Stolte C."/>
            <person name="Sykes S."/>
            <person name="Wortman J."/>
            <person name="Nusbaum C."/>
            <person name="Birren B."/>
        </authorList>
    </citation>
    <scope>NUCLEOTIDE SEQUENCE [LARGE SCALE GENOMIC DNA]</scope>
    <source>
        <strain evidence="1">54008</strain>
    </source>
</reference>
<evidence type="ECO:0000313" key="1">
    <source>
        <dbReference type="EMBL" id="EXL69436.1"/>
    </source>
</evidence>
<protein>
    <submittedName>
        <fullName evidence="1">Uncharacterized protein</fullName>
    </submittedName>
</protein>
<accession>X0HBY8</accession>
<organism evidence="1">
    <name type="scientific">Fusarium oxysporum f. sp. conglutinans race 2 54008</name>
    <dbReference type="NCBI Taxonomy" id="1089457"/>
    <lineage>
        <taxon>Eukaryota</taxon>
        <taxon>Fungi</taxon>
        <taxon>Dikarya</taxon>
        <taxon>Ascomycota</taxon>
        <taxon>Pezizomycotina</taxon>
        <taxon>Sordariomycetes</taxon>
        <taxon>Hypocreomycetidae</taxon>
        <taxon>Hypocreales</taxon>
        <taxon>Nectriaceae</taxon>
        <taxon>Fusarium</taxon>
        <taxon>Fusarium oxysporum species complex</taxon>
    </lineage>
</organism>